<comment type="caution">
    <text evidence="4">The sequence shown here is derived from an EMBL/GenBank/DDBJ whole genome shotgun (WGS) entry which is preliminary data.</text>
</comment>
<dbReference type="PANTHER" id="PTHR43976:SF16">
    <property type="entry name" value="SHORT-CHAIN DEHYDROGENASE_REDUCTASE FAMILY PROTEIN"/>
    <property type="match status" value="1"/>
</dbReference>
<evidence type="ECO:0000256" key="1">
    <source>
        <dbReference type="ARBA" id="ARBA00006484"/>
    </source>
</evidence>
<comment type="similarity">
    <text evidence="1 3">Belongs to the short-chain dehydrogenases/reductases (SDR) family.</text>
</comment>
<evidence type="ECO:0000256" key="3">
    <source>
        <dbReference type="RuleBase" id="RU000363"/>
    </source>
</evidence>
<dbReference type="EMBL" id="MU839023">
    <property type="protein sequence ID" value="KAK1763976.1"/>
    <property type="molecule type" value="Genomic_DNA"/>
</dbReference>
<sequence length="305" mass="33258">MGAQKPRSQSLRWLVTGCSSGFGRCLVPAIIARGDRVIATARRLSDLEYVKGIPRAKALELDITAPESVVHAKVDEAISSFGGLDVLVNNAGYVLSGVWEELSEEETKRQFDTNFFGSLKMTRCVLPHMRSQRSGTILFMSSISGWHGVGAGGPYSASKFALEGAVECLQKETCHLGISVHLLVVGQFRTSILNVKQKSAVLDHDSGIADYAVVKREMARIHAVTDGAQPGDPALAAERIVDIARGENLPERRVGRLPLRIPIGSDAVDIMKLKCCETLEVLEEWEGFAGSTDFPDKDELPSYYR</sequence>
<dbReference type="InterPro" id="IPR002347">
    <property type="entry name" value="SDR_fam"/>
</dbReference>
<reference evidence="4" key="1">
    <citation type="submission" date="2023-06" db="EMBL/GenBank/DDBJ databases">
        <title>Genome-scale phylogeny and comparative genomics of the fungal order Sordariales.</title>
        <authorList>
            <consortium name="Lawrence Berkeley National Laboratory"/>
            <person name="Hensen N."/>
            <person name="Bonometti L."/>
            <person name="Westerberg I."/>
            <person name="Brannstrom I.O."/>
            <person name="Guillou S."/>
            <person name="Cros-Aarteil S."/>
            <person name="Calhoun S."/>
            <person name="Haridas S."/>
            <person name="Kuo A."/>
            <person name="Mondo S."/>
            <person name="Pangilinan J."/>
            <person name="Riley R."/>
            <person name="Labutti K."/>
            <person name="Andreopoulos B."/>
            <person name="Lipzen A."/>
            <person name="Chen C."/>
            <person name="Yanf M."/>
            <person name="Daum C."/>
            <person name="Ng V."/>
            <person name="Clum A."/>
            <person name="Steindorff A."/>
            <person name="Ohm R."/>
            <person name="Martin F."/>
            <person name="Silar P."/>
            <person name="Natvig D."/>
            <person name="Lalanne C."/>
            <person name="Gautier V."/>
            <person name="Ament-Velasquez S.L."/>
            <person name="Kruys A."/>
            <person name="Hutchinson M.I."/>
            <person name="Powell A.J."/>
            <person name="Barry K."/>
            <person name="Miller A.N."/>
            <person name="Grigoriev I.V."/>
            <person name="Debuchy R."/>
            <person name="Gladieux P."/>
            <person name="Thoren M.H."/>
            <person name="Johannesson H."/>
        </authorList>
    </citation>
    <scope>NUCLEOTIDE SEQUENCE</scope>
    <source>
        <strain evidence="4">8032-3</strain>
    </source>
</reference>
<dbReference type="GO" id="GO:0016491">
    <property type="term" value="F:oxidoreductase activity"/>
    <property type="evidence" value="ECO:0007669"/>
    <property type="project" value="UniProtKB-KW"/>
</dbReference>
<evidence type="ECO:0000313" key="5">
    <source>
        <dbReference type="Proteomes" id="UP001244011"/>
    </source>
</evidence>
<dbReference type="PANTHER" id="PTHR43976">
    <property type="entry name" value="SHORT CHAIN DEHYDROGENASE"/>
    <property type="match status" value="1"/>
</dbReference>
<proteinExistence type="inferred from homology"/>
<dbReference type="RefSeq" id="XP_060280189.1">
    <property type="nucleotide sequence ID" value="XM_060428853.1"/>
</dbReference>
<dbReference type="InterPro" id="IPR036291">
    <property type="entry name" value="NAD(P)-bd_dom_sf"/>
</dbReference>
<dbReference type="Pfam" id="PF00106">
    <property type="entry name" value="adh_short"/>
    <property type="match status" value="1"/>
</dbReference>
<organism evidence="4 5">
    <name type="scientific">Phialemonium atrogriseum</name>
    <dbReference type="NCBI Taxonomy" id="1093897"/>
    <lineage>
        <taxon>Eukaryota</taxon>
        <taxon>Fungi</taxon>
        <taxon>Dikarya</taxon>
        <taxon>Ascomycota</taxon>
        <taxon>Pezizomycotina</taxon>
        <taxon>Sordariomycetes</taxon>
        <taxon>Sordariomycetidae</taxon>
        <taxon>Cephalothecales</taxon>
        <taxon>Cephalothecaceae</taxon>
        <taxon>Phialemonium</taxon>
    </lineage>
</organism>
<evidence type="ECO:0000313" key="4">
    <source>
        <dbReference type="EMBL" id="KAK1763976.1"/>
    </source>
</evidence>
<dbReference type="Gene3D" id="3.40.50.720">
    <property type="entry name" value="NAD(P)-binding Rossmann-like Domain"/>
    <property type="match status" value="1"/>
</dbReference>
<dbReference type="PRINTS" id="PR00080">
    <property type="entry name" value="SDRFAMILY"/>
</dbReference>
<dbReference type="AlphaFoldDB" id="A0AAJ0FCV4"/>
<evidence type="ECO:0000256" key="2">
    <source>
        <dbReference type="ARBA" id="ARBA00023002"/>
    </source>
</evidence>
<gene>
    <name evidence="4" type="ORF">QBC33DRAFT_548460</name>
</gene>
<keyword evidence="2" id="KW-0560">Oxidoreductase</keyword>
<name>A0AAJ0FCV4_9PEZI</name>
<dbReference type="InterPro" id="IPR051911">
    <property type="entry name" value="SDR_oxidoreductase"/>
</dbReference>
<accession>A0AAJ0FCV4</accession>
<dbReference type="Proteomes" id="UP001244011">
    <property type="component" value="Unassembled WGS sequence"/>
</dbReference>
<keyword evidence="5" id="KW-1185">Reference proteome</keyword>
<dbReference type="GeneID" id="85312040"/>
<dbReference type="SUPFAM" id="SSF51735">
    <property type="entry name" value="NAD(P)-binding Rossmann-fold domains"/>
    <property type="match status" value="1"/>
</dbReference>
<dbReference type="CDD" id="cd05374">
    <property type="entry name" value="17beta-HSD-like_SDR_c"/>
    <property type="match status" value="1"/>
</dbReference>
<dbReference type="PRINTS" id="PR00081">
    <property type="entry name" value="GDHRDH"/>
</dbReference>
<protein>
    <recommendedName>
        <fullName evidence="6">NAD(P)-binding protein</fullName>
    </recommendedName>
</protein>
<evidence type="ECO:0008006" key="6">
    <source>
        <dbReference type="Google" id="ProtNLM"/>
    </source>
</evidence>